<keyword evidence="4 7" id="KW-0964">Secreted</keyword>
<keyword evidence="9" id="KW-1185">Reference proteome</keyword>
<evidence type="ECO:0000256" key="6">
    <source>
        <dbReference type="ARBA" id="ARBA00023157"/>
    </source>
</evidence>
<sequence length="94" mass="9849">MAVLTQAQRSNCDSGNVQCCETVMTRDHYSQYASHGGLIAELLQDVEGMVGVNCNTVSVIGVGGNDCSQQPVCCTDVRENGLVALGCTPVNVNV</sequence>
<dbReference type="EMBL" id="KQ085882">
    <property type="protein sequence ID" value="KLO20324.1"/>
    <property type="molecule type" value="Genomic_DNA"/>
</dbReference>
<organism evidence="8 9">
    <name type="scientific">Schizopora paradoxa</name>
    <dbReference type="NCBI Taxonomy" id="27342"/>
    <lineage>
        <taxon>Eukaryota</taxon>
        <taxon>Fungi</taxon>
        <taxon>Dikarya</taxon>
        <taxon>Basidiomycota</taxon>
        <taxon>Agaricomycotina</taxon>
        <taxon>Agaricomycetes</taxon>
        <taxon>Hymenochaetales</taxon>
        <taxon>Schizoporaceae</taxon>
        <taxon>Schizopora</taxon>
    </lineage>
</organism>
<dbReference type="GO" id="GO:0005199">
    <property type="term" value="F:structural constituent of cell wall"/>
    <property type="evidence" value="ECO:0007669"/>
    <property type="project" value="InterPro"/>
</dbReference>
<gene>
    <name evidence="8" type="ORF">SCHPADRAFT_816631</name>
</gene>
<dbReference type="Pfam" id="PF01185">
    <property type="entry name" value="Hydrophobin"/>
    <property type="match status" value="1"/>
</dbReference>
<proteinExistence type="inferred from homology"/>
<name>A0A0H2S8R5_9AGAM</name>
<dbReference type="AlphaFoldDB" id="A0A0H2S8R5"/>
<evidence type="ECO:0000256" key="4">
    <source>
        <dbReference type="ARBA" id="ARBA00022525"/>
    </source>
</evidence>
<evidence type="ECO:0000313" key="9">
    <source>
        <dbReference type="Proteomes" id="UP000053477"/>
    </source>
</evidence>
<evidence type="ECO:0000256" key="3">
    <source>
        <dbReference type="ARBA" id="ARBA00022512"/>
    </source>
</evidence>
<dbReference type="PROSITE" id="PS00956">
    <property type="entry name" value="HYDROPHOBIN"/>
    <property type="match status" value="1"/>
</dbReference>
<comment type="subcellular location">
    <subcellularLocation>
        <location evidence="1 7">Secreted</location>
        <location evidence="1 7">Cell wall</location>
    </subcellularLocation>
</comment>
<keyword evidence="5 7" id="KW-0732">Signal</keyword>
<protein>
    <recommendedName>
        <fullName evidence="7">Hydrophobin</fullName>
    </recommendedName>
</protein>
<dbReference type="InterPro" id="IPR001338">
    <property type="entry name" value="Class_I_Hydrophobin"/>
</dbReference>
<comment type="similarity">
    <text evidence="2 7">Belongs to the fungal hydrophobin family.</text>
</comment>
<evidence type="ECO:0000256" key="7">
    <source>
        <dbReference type="RuleBase" id="RU365009"/>
    </source>
</evidence>
<evidence type="ECO:0000256" key="2">
    <source>
        <dbReference type="ARBA" id="ARBA00010446"/>
    </source>
</evidence>
<keyword evidence="3 7" id="KW-0134">Cell wall</keyword>
<evidence type="ECO:0000256" key="1">
    <source>
        <dbReference type="ARBA" id="ARBA00004191"/>
    </source>
</evidence>
<dbReference type="InParanoid" id="A0A0H2S8R5"/>
<accession>A0A0H2S8R5</accession>
<dbReference type="GO" id="GO:0009277">
    <property type="term" value="C:fungal-type cell wall"/>
    <property type="evidence" value="ECO:0007669"/>
    <property type="project" value="InterPro"/>
</dbReference>
<dbReference type="OrthoDB" id="4225815at2759"/>
<evidence type="ECO:0000313" key="8">
    <source>
        <dbReference type="EMBL" id="KLO20324.1"/>
    </source>
</evidence>
<dbReference type="CDD" id="cd23507">
    <property type="entry name" value="hydrophobin_I"/>
    <property type="match status" value="1"/>
</dbReference>
<dbReference type="SMART" id="SM00075">
    <property type="entry name" value="HYDRO"/>
    <property type="match status" value="1"/>
</dbReference>
<dbReference type="InterPro" id="IPR019778">
    <property type="entry name" value="Class_I_Hydrophobin_CS"/>
</dbReference>
<evidence type="ECO:0000256" key="5">
    <source>
        <dbReference type="ARBA" id="ARBA00022729"/>
    </source>
</evidence>
<dbReference type="Proteomes" id="UP000053477">
    <property type="component" value="Unassembled WGS sequence"/>
</dbReference>
<keyword evidence="6 7" id="KW-1015">Disulfide bond</keyword>
<reference evidence="8 9" key="1">
    <citation type="submission" date="2015-04" db="EMBL/GenBank/DDBJ databases">
        <title>Complete genome sequence of Schizopora paradoxa KUC8140, a cosmopolitan wood degrader in East Asia.</title>
        <authorList>
            <consortium name="DOE Joint Genome Institute"/>
            <person name="Min B."/>
            <person name="Park H."/>
            <person name="Jang Y."/>
            <person name="Kim J.-J."/>
            <person name="Kim K.H."/>
            <person name="Pangilinan J."/>
            <person name="Lipzen A."/>
            <person name="Riley R."/>
            <person name="Grigoriev I.V."/>
            <person name="Spatafora J.W."/>
            <person name="Choi I.-G."/>
        </authorList>
    </citation>
    <scope>NUCLEOTIDE SEQUENCE [LARGE SCALE GENOMIC DNA]</scope>
    <source>
        <strain evidence="8 9">KUC8140</strain>
    </source>
</reference>